<protein>
    <submittedName>
        <fullName evidence="2">TorF family putative porin</fullName>
    </submittedName>
</protein>
<evidence type="ECO:0000313" key="3">
    <source>
        <dbReference type="Proteomes" id="UP001595713"/>
    </source>
</evidence>
<dbReference type="RefSeq" id="WP_261295610.1">
    <property type="nucleotide sequence ID" value="NZ_JANQBK010000017.1"/>
</dbReference>
<feature type="chain" id="PRO_5045495205" evidence="1">
    <location>
        <begin position="23"/>
        <end position="254"/>
    </location>
</feature>
<gene>
    <name evidence="2" type="ORF">ACFONA_04530</name>
</gene>
<keyword evidence="3" id="KW-1185">Reference proteome</keyword>
<name>A0ABV7SR57_9SPHN</name>
<keyword evidence="1" id="KW-0732">Signal</keyword>
<dbReference type="EMBL" id="JBHRXP010000002">
    <property type="protein sequence ID" value="MFC3579422.1"/>
    <property type="molecule type" value="Genomic_DNA"/>
</dbReference>
<evidence type="ECO:0000313" key="2">
    <source>
        <dbReference type="EMBL" id="MFC3579422.1"/>
    </source>
</evidence>
<accession>A0ABV7SR57</accession>
<dbReference type="Proteomes" id="UP001595713">
    <property type="component" value="Unassembled WGS sequence"/>
</dbReference>
<feature type="signal peptide" evidence="1">
    <location>
        <begin position="1"/>
        <end position="22"/>
    </location>
</feature>
<dbReference type="NCBIfam" id="TIGR02001">
    <property type="entry name" value="gcw_chp"/>
    <property type="match status" value="1"/>
</dbReference>
<proteinExistence type="predicted"/>
<dbReference type="Pfam" id="PF09694">
    <property type="entry name" value="Gcw_chp"/>
    <property type="match status" value="1"/>
</dbReference>
<sequence>MRISTPSLAAALLFAAASPAFAQDADTAPPPAFTVSGGAALVTDYRFRGISQTDKDFAVQGTFTVSHESGLYATVWGSSIDEYVAGGSDQEIDLIAGYKHTFGGTTLDVGVLYYYYPGSSQFIANYASDFVEPYASLSHTIGPVTGKLSAAYAPKAKALSVGNGKEDNLYTALDLSAGVPNTPVSLSAHIGHSFGPSYLTIGKEYTDWSLGASYTWNHLTFGVSYVDTDKALYSALSGKNISKGGVVGSVGVSF</sequence>
<organism evidence="2 3">
    <name type="scientific">Sphingomonas hylomeconis</name>
    <dbReference type="NCBI Taxonomy" id="1395958"/>
    <lineage>
        <taxon>Bacteria</taxon>
        <taxon>Pseudomonadati</taxon>
        <taxon>Pseudomonadota</taxon>
        <taxon>Alphaproteobacteria</taxon>
        <taxon>Sphingomonadales</taxon>
        <taxon>Sphingomonadaceae</taxon>
        <taxon>Sphingomonas</taxon>
    </lineage>
</organism>
<comment type="caution">
    <text evidence="2">The sequence shown here is derived from an EMBL/GenBank/DDBJ whole genome shotgun (WGS) entry which is preliminary data.</text>
</comment>
<dbReference type="InterPro" id="IPR010239">
    <property type="entry name" value="CHP02001"/>
</dbReference>
<evidence type="ECO:0000256" key="1">
    <source>
        <dbReference type="SAM" id="SignalP"/>
    </source>
</evidence>
<reference evidence="3" key="1">
    <citation type="journal article" date="2019" name="Int. J. Syst. Evol. Microbiol.">
        <title>The Global Catalogue of Microorganisms (GCM) 10K type strain sequencing project: providing services to taxonomists for standard genome sequencing and annotation.</title>
        <authorList>
            <consortium name="The Broad Institute Genomics Platform"/>
            <consortium name="The Broad Institute Genome Sequencing Center for Infectious Disease"/>
            <person name="Wu L."/>
            <person name="Ma J."/>
        </authorList>
    </citation>
    <scope>NUCLEOTIDE SEQUENCE [LARGE SCALE GENOMIC DNA]</scope>
    <source>
        <strain evidence="3">KCTC 42739</strain>
    </source>
</reference>